<accession>A0A164TMM3</accession>
<evidence type="ECO:0000256" key="1">
    <source>
        <dbReference type="SAM" id="Phobius"/>
    </source>
</evidence>
<dbReference type="OrthoDB" id="1900337at2759"/>
<keyword evidence="1" id="KW-0812">Transmembrane</keyword>
<dbReference type="PANTHER" id="PTHR31284:SF22">
    <property type="entry name" value="ACID PHOSPHATASE"/>
    <property type="match status" value="1"/>
</dbReference>
<dbReference type="Proteomes" id="UP000077755">
    <property type="component" value="Chromosome 7"/>
</dbReference>
<dbReference type="STRING" id="79200.A0A164TMM3"/>
<dbReference type="EMBL" id="LNRQ01000007">
    <property type="protein sequence ID" value="KZM87738.1"/>
    <property type="molecule type" value="Genomic_DNA"/>
</dbReference>
<keyword evidence="1" id="KW-0472">Membrane</keyword>
<keyword evidence="4" id="KW-1185">Reference proteome</keyword>
<dbReference type="InterPro" id="IPR023214">
    <property type="entry name" value="HAD_sf"/>
</dbReference>
<organism evidence="2">
    <name type="scientific">Daucus carota subsp. sativus</name>
    <name type="common">Carrot</name>
    <dbReference type="NCBI Taxonomy" id="79200"/>
    <lineage>
        <taxon>Eukaryota</taxon>
        <taxon>Viridiplantae</taxon>
        <taxon>Streptophyta</taxon>
        <taxon>Embryophyta</taxon>
        <taxon>Tracheophyta</taxon>
        <taxon>Spermatophyta</taxon>
        <taxon>Magnoliopsida</taxon>
        <taxon>eudicotyledons</taxon>
        <taxon>Gunneridae</taxon>
        <taxon>Pentapetalae</taxon>
        <taxon>asterids</taxon>
        <taxon>campanulids</taxon>
        <taxon>Apiales</taxon>
        <taxon>Apiaceae</taxon>
        <taxon>Apioideae</taxon>
        <taxon>Scandiceae</taxon>
        <taxon>Daucinae</taxon>
        <taxon>Daucus</taxon>
        <taxon>Daucus sect. Daucus</taxon>
    </lineage>
</organism>
<dbReference type="KEGG" id="dcr:108196481"/>
<protein>
    <submittedName>
        <fullName evidence="2">Uncharacterized protein</fullName>
    </submittedName>
</protein>
<dbReference type="Pfam" id="PF03767">
    <property type="entry name" value="Acid_phosphat_B"/>
    <property type="match status" value="1"/>
</dbReference>
<keyword evidence="1" id="KW-1133">Transmembrane helix</keyword>
<sequence length="296" mass="33442">MEREISSPSLTSRGGSELGSLYTSETGIYMSSLAAAIFVASLVTAGVLLTTILVALTIMLQDCQSKSAGIVELWKHSDDYIQCQMSALHAELNSLGAESVPHNCKHVAVHYIKTGQYMRDLNFTAALVEDYLNCAKPVISGLDVVLMDADDIIQLYSRQDNLSQPRKSIWSDPIEEAKFLKQVFSRQLYMKLHVGGWPLILFSRKSEKLRKITEERLISAGYVNWSSLIMRLDEEMPMSNSEYISGRRNQLERQCFRIKAVISSRMDALTDPSMRSRAFKIPTPFYFNTLQHIEVL</sequence>
<dbReference type="Gene3D" id="3.40.50.1000">
    <property type="entry name" value="HAD superfamily/HAD-like"/>
    <property type="match status" value="1"/>
</dbReference>
<evidence type="ECO:0000313" key="2">
    <source>
        <dbReference type="EMBL" id="KZM87738.1"/>
    </source>
</evidence>
<reference evidence="2" key="1">
    <citation type="journal article" date="2016" name="Nat. Genet.">
        <title>A high-quality carrot genome assembly provides new insights into carotenoid accumulation and asterid genome evolution.</title>
        <authorList>
            <person name="Iorizzo M."/>
            <person name="Ellison S."/>
            <person name="Senalik D."/>
            <person name="Zeng P."/>
            <person name="Satapoomin P."/>
            <person name="Huang J."/>
            <person name="Bowman M."/>
            <person name="Iovene M."/>
            <person name="Sanseverino W."/>
            <person name="Cavagnaro P."/>
            <person name="Yildiz M."/>
            <person name="Macko-Podgorni A."/>
            <person name="Moranska E."/>
            <person name="Grzebelus E."/>
            <person name="Grzebelus D."/>
            <person name="Ashrafi H."/>
            <person name="Zheng Z."/>
            <person name="Cheng S."/>
            <person name="Spooner D."/>
            <person name="Van Deynze A."/>
            <person name="Simon P."/>
        </authorList>
    </citation>
    <scope>NUCLEOTIDE SEQUENCE [LARGE SCALE GENOMIC DNA]</scope>
    <source>
        <tissue evidence="2">Leaf</tissue>
    </source>
</reference>
<evidence type="ECO:0000313" key="4">
    <source>
        <dbReference type="Proteomes" id="UP000077755"/>
    </source>
</evidence>
<name>A0A164TMM3_DAUCS</name>
<dbReference type="Gramene" id="KZM87738">
    <property type="protein sequence ID" value="KZM87738"/>
    <property type="gene ID" value="DCAR_024839"/>
</dbReference>
<reference evidence="3" key="2">
    <citation type="submission" date="2022-03" db="EMBL/GenBank/DDBJ databases">
        <title>Draft title - Genomic analysis of global carrot germplasm unveils the trajectory of domestication and the origin of high carotenoid orange carrot.</title>
        <authorList>
            <person name="Iorizzo M."/>
            <person name="Ellison S."/>
            <person name="Senalik D."/>
            <person name="Macko-Podgorni A."/>
            <person name="Grzebelus D."/>
            <person name="Bostan H."/>
            <person name="Rolling W."/>
            <person name="Curaba J."/>
            <person name="Simon P."/>
        </authorList>
    </citation>
    <scope>NUCLEOTIDE SEQUENCE</scope>
    <source>
        <tissue evidence="3">Leaf</tissue>
    </source>
</reference>
<gene>
    <name evidence="2" type="ORF">DCAR_024839</name>
    <name evidence="3" type="ORF">DCAR_0728528</name>
</gene>
<dbReference type="InterPro" id="IPR005519">
    <property type="entry name" value="Acid_phosphat_B-like"/>
</dbReference>
<proteinExistence type="predicted"/>
<dbReference type="OMA" id="IQMVLTY"/>
<dbReference type="EMBL" id="CP093349">
    <property type="protein sequence ID" value="WOH09073.1"/>
    <property type="molecule type" value="Genomic_DNA"/>
</dbReference>
<evidence type="ECO:0000313" key="3">
    <source>
        <dbReference type="EMBL" id="WOH09073.1"/>
    </source>
</evidence>
<dbReference type="AlphaFoldDB" id="A0A164TMM3"/>
<dbReference type="PANTHER" id="PTHR31284">
    <property type="entry name" value="ACID PHOSPHATASE-LIKE PROTEIN"/>
    <property type="match status" value="1"/>
</dbReference>
<feature type="transmembrane region" description="Helical" evidence="1">
    <location>
        <begin position="28"/>
        <end position="56"/>
    </location>
</feature>